<dbReference type="AlphaFoldDB" id="A0A1H9ZJT1"/>
<accession>A0A1H9ZJT1</accession>
<dbReference type="OrthoDB" id="9477at2"/>
<dbReference type="Proteomes" id="UP000199308">
    <property type="component" value="Unassembled WGS sequence"/>
</dbReference>
<gene>
    <name evidence="1" type="ORF">SAMN05660429_00480</name>
</gene>
<evidence type="ECO:0000313" key="2">
    <source>
        <dbReference type="Proteomes" id="UP000199308"/>
    </source>
</evidence>
<dbReference type="EMBL" id="FOHK01000002">
    <property type="protein sequence ID" value="SES81850.1"/>
    <property type="molecule type" value="Genomic_DNA"/>
</dbReference>
<dbReference type="SUPFAM" id="SSF53448">
    <property type="entry name" value="Nucleotide-diphospho-sugar transferases"/>
    <property type="match status" value="1"/>
</dbReference>
<dbReference type="Gene3D" id="3.90.550.10">
    <property type="entry name" value="Spore Coat Polysaccharide Biosynthesis Protein SpsA, Chain A"/>
    <property type="match status" value="1"/>
</dbReference>
<sequence length="408" mass="46674">MADFYQNGIVTTLHNLSNRPLECLEQELVTFSKKRPMSLILPSLYSELEGPALANIVSHLKDVPYLSEIVIGLDRADQAQYQHAIEFFGELPQHHRILWNDGPRLQALDKELQAMGLAPKELGKGRNVWYCMGYILASGRAESVALHDCDILTYDRELLARLIYPVANPQFNYEFCKGFYARVADGKINGRVSRLLITPLLRALKSVLGHNDYLEYMDSFRYPLAGEFSFRRDVLNDIRIPSDWGLEIGVLSEMQRNYANNRLCQVDIAQTYDHKHQDLSFHNDQGGLSKMSIDITKALFRKLATKGHTFSTETFRSLKATYFRIALDFVETYYNDAIMNGLTLDIHQEEKAVELFAQNIMKAGKNFLEYPMETPFIPSWNRVISAKPDVLEALKTAVEEDRAEFAQS</sequence>
<organism evidence="1 2">
    <name type="scientific">Thalassotalea agarivorans</name>
    <name type="common">Thalassomonas agarivorans</name>
    <dbReference type="NCBI Taxonomy" id="349064"/>
    <lineage>
        <taxon>Bacteria</taxon>
        <taxon>Pseudomonadati</taxon>
        <taxon>Pseudomonadota</taxon>
        <taxon>Gammaproteobacteria</taxon>
        <taxon>Alteromonadales</taxon>
        <taxon>Colwelliaceae</taxon>
        <taxon>Thalassotalea</taxon>
    </lineage>
</organism>
<protein>
    <submittedName>
        <fullName evidence="1">Glucosyl-3-phosphoglycerate synthase</fullName>
    </submittedName>
</protein>
<keyword evidence="2" id="KW-1185">Reference proteome</keyword>
<proteinExistence type="predicted"/>
<name>A0A1H9ZJT1_THASX</name>
<dbReference type="STRING" id="349064.SAMN05660429_00480"/>
<evidence type="ECO:0000313" key="1">
    <source>
        <dbReference type="EMBL" id="SES81850.1"/>
    </source>
</evidence>
<dbReference type="RefSeq" id="WP_093327382.1">
    <property type="nucleotide sequence ID" value="NZ_AP027363.1"/>
</dbReference>
<dbReference type="InterPro" id="IPR029044">
    <property type="entry name" value="Nucleotide-diphossugar_trans"/>
</dbReference>
<reference evidence="1 2" key="1">
    <citation type="submission" date="2016-10" db="EMBL/GenBank/DDBJ databases">
        <authorList>
            <person name="de Groot N.N."/>
        </authorList>
    </citation>
    <scope>NUCLEOTIDE SEQUENCE [LARGE SCALE GENOMIC DNA]</scope>
    <source>
        <strain evidence="1 2">DSM 19706</strain>
    </source>
</reference>